<evidence type="ECO:0000256" key="3">
    <source>
        <dbReference type="PIRSR" id="PIRSR618191-1"/>
    </source>
</evidence>
<dbReference type="EMBL" id="JYJG01000543">
    <property type="protein sequence ID" value="KJK33390.1"/>
    <property type="molecule type" value="Genomic_DNA"/>
</dbReference>
<accession>A0A0F0GBA7</accession>
<dbReference type="PANTHER" id="PTHR35530:SF1">
    <property type="entry name" value="2-HYDROXYMUCONATE TAUTOMERASE"/>
    <property type="match status" value="1"/>
</dbReference>
<dbReference type="EC" id="5.3.2.-" evidence="4"/>
<evidence type="ECO:0000256" key="2">
    <source>
        <dbReference type="ARBA" id="ARBA00023235"/>
    </source>
</evidence>
<dbReference type="InterPro" id="IPR018191">
    <property type="entry name" value="4-OT"/>
</dbReference>
<dbReference type="AlphaFoldDB" id="A0A0F0GBA7"/>
<dbReference type="Pfam" id="PF01361">
    <property type="entry name" value="Tautomerase"/>
    <property type="match status" value="1"/>
</dbReference>
<dbReference type="SUPFAM" id="SSF55331">
    <property type="entry name" value="Tautomerase/MIF"/>
    <property type="match status" value="1"/>
</dbReference>
<comment type="caution">
    <text evidence="6">The sequence shown here is derived from an EMBL/GenBank/DDBJ whole genome shotgun (WGS) entry which is preliminary data.</text>
</comment>
<dbReference type="PANTHER" id="PTHR35530">
    <property type="entry name" value="TAUTOMERASE-RELATED"/>
    <property type="match status" value="1"/>
</dbReference>
<dbReference type="Gene3D" id="3.30.429.10">
    <property type="entry name" value="Macrophage Migration Inhibitory Factor"/>
    <property type="match status" value="1"/>
</dbReference>
<organism evidence="6 7">
    <name type="scientific">Lentzea aerocolonigenes</name>
    <name type="common">Lechevalieria aerocolonigenes</name>
    <name type="synonym">Saccharothrix aerocolonigenes</name>
    <dbReference type="NCBI Taxonomy" id="68170"/>
    <lineage>
        <taxon>Bacteria</taxon>
        <taxon>Bacillati</taxon>
        <taxon>Actinomycetota</taxon>
        <taxon>Actinomycetes</taxon>
        <taxon>Pseudonocardiales</taxon>
        <taxon>Pseudonocardiaceae</taxon>
        <taxon>Lentzea</taxon>
    </lineage>
</organism>
<feature type="domain" description="4-oxalocrotonate tautomerase-like" evidence="5">
    <location>
        <begin position="2"/>
        <end position="61"/>
    </location>
</feature>
<dbReference type="GO" id="GO:0016853">
    <property type="term" value="F:isomerase activity"/>
    <property type="evidence" value="ECO:0007669"/>
    <property type="project" value="UniProtKB-UniRule"/>
</dbReference>
<reference evidence="6 7" key="1">
    <citation type="submission" date="2015-02" db="EMBL/GenBank/DDBJ databases">
        <authorList>
            <person name="Ju K.-S."/>
            <person name="Doroghazi J.R."/>
            <person name="Metcalf W."/>
        </authorList>
    </citation>
    <scope>NUCLEOTIDE SEQUENCE [LARGE SCALE GENOMIC DNA]</scope>
    <source>
        <strain evidence="6 7">NRRL B-16140</strain>
    </source>
</reference>
<keyword evidence="7" id="KW-1185">Reference proteome</keyword>
<dbReference type="InterPro" id="IPR014347">
    <property type="entry name" value="Tautomerase/MIF_sf"/>
</dbReference>
<dbReference type="RefSeq" id="WP_045318230.1">
    <property type="nucleotide sequence ID" value="NZ_JYJG01000543.1"/>
</dbReference>
<protein>
    <recommendedName>
        <fullName evidence="4">Tautomerase</fullName>
        <ecNumber evidence="4">5.3.2.-</ecNumber>
    </recommendedName>
</protein>
<dbReference type="Proteomes" id="UP000033393">
    <property type="component" value="Unassembled WGS sequence"/>
</dbReference>
<evidence type="ECO:0000313" key="7">
    <source>
        <dbReference type="Proteomes" id="UP000033393"/>
    </source>
</evidence>
<dbReference type="PATRIC" id="fig|68170.10.peg.2878"/>
<keyword evidence="2 4" id="KW-0413">Isomerase</keyword>
<evidence type="ECO:0000256" key="4">
    <source>
        <dbReference type="RuleBase" id="RU362032"/>
    </source>
</evidence>
<gene>
    <name evidence="6" type="ORF">UK23_46280</name>
</gene>
<dbReference type="InterPro" id="IPR004370">
    <property type="entry name" value="4-OT-like_dom"/>
</dbReference>
<comment type="similarity">
    <text evidence="1 4">Belongs to the 4-oxalocrotonate tautomerase family.</text>
</comment>
<dbReference type="NCBIfam" id="TIGR00013">
    <property type="entry name" value="taut"/>
    <property type="match status" value="1"/>
</dbReference>
<name>A0A0F0GBA7_LENAE</name>
<feature type="active site" description="Proton acceptor; via imino nitrogen" evidence="3">
    <location>
        <position position="2"/>
    </location>
</feature>
<sequence length="64" mass="7050">MPLIHVNQVAGKTAEQKAELIRELTETYVRVTGAKPESVWVTVEETAKENWGIAGETIAARTAR</sequence>
<evidence type="ECO:0000259" key="5">
    <source>
        <dbReference type="Pfam" id="PF01361"/>
    </source>
</evidence>
<evidence type="ECO:0000256" key="1">
    <source>
        <dbReference type="ARBA" id="ARBA00006723"/>
    </source>
</evidence>
<proteinExistence type="inferred from homology"/>
<evidence type="ECO:0000313" key="6">
    <source>
        <dbReference type="EMBL" id="KJK33390.1"/>
    </source>
</evidence>